<reference evidence="3 4" key="1">
    <citation type="submission" date="2019-06" db="EMBL/GenBank/DDBJ databases">
        <title>Sequencing the genomes of 1000 actinobacteria strains.</title>
        <authorList>
            <person name="Klenk H.-P."/>
        </authorList>
    </citation>
    <scope>NUCLEOTIDE SEQUENCE [LARGE SCALE GENOMIC DNA]</scope>
    <source>
        <strain evidence="3 4">DSM 12362</strain>
    </source>
</reference>
<feature type="region of interest" description="Disordered" evidence="1">
    <location>
        <begin position="1"/>
        <end position="23"/>
    </location>
</feature>
<accession>A0A543KJD6</accession>
<feature type="compositionally biased region" description="Pro residues" evidence="1">
    <location>
        <begin position="1"/>
        <end position="10"/>
    </location>
</feature>
<keyword evidence="4" id="KW-1185">Reference proteome</keyword>
<gene>
    <name evidence="3" type="ORF">FB476_0028</name>
</gene>
<proteinExistence type="predicted"/>
<evidence type="ECO:0000313" key="4">
    <source>
        <dbReference type="Proteomes" id="UP000315133"/>
    </source>
</evidence>
<keyword evidence="2" id="KW-0812">Transmembrane</keyword>
<feature type="transmembrane region" description="Helical" evidence="2">
    <location>
        <begin position="88"/>
        <end position="111"/>
    </location>
</feature>
<dbReference type="RefSeq" id="WP_141816981.1">
    <property type="nucleotide sequence ID" value="NZ_BAAAIL010000003.1"/>
</dbReference>
<comment type="caution">
    <text evidence="3">The sequence shown here is derived from an EMBL/GenBank/DDBJ whole genome shotgun (WGS) entry which is preliminary data.</text>
</comment>
<evidence type="ECO:0000256" key="1">
    <source>
        <dbReference type="SAM" id="MobiDB-lite"/>
    </source>
</evidence>
<protein>
    <submittedName>
        <fullName evidence="3">Uncharacterized protein</fullName>
    </submittedName>
</protein>
<feature type="compositionally biased region" description="Acidic residues" evidence="1">
    <location>
        <begin position="145"/>
        <end position="154"/>
    </location>
</feature>
<feature type="region of interest" description="Disordered" evidence="1">
    <location>
        <begin position="120"/>
        <end position="170"/>
    </location>
</feature>
<organism evidence="3 4">
    <name type="scientific">Ornithinimicrobium humiphilum</name>
    <dbReference type="NCBI Taxonomy" id="125288"/>
    <lineage>
        <taxon>Bacteria</taxon>
        <taxon>Bacillati</taxon>
        <taxon>Actinomycetota</taxon>
        <taxon>Actinomycetes</taxon>
        <taxon>Micrococcales</taxon>
        <taxon>Ornithinimicrobiaceae</taxon>
        <taxon>Ornithinimicrobium</taxon>
    </lineage>
</organism>
<dbReference type="EMBL" id="VFPU01000001">
    <property type="protein sequence ID" value="TQM95195.1"/>
    <property type="molecule type" value="Genomic_DNA"/>
</dbReference>
<dbReference type="OrthoDB" id="4861979at2"/>
<dbReference type="AlphaFoldDB" id="A0A543KJD6"/>
<evidence type="ECO:0000256" key="2">
    <source>
        <dbReference type="SAM" id="Phobius"/>
    </source>
</evidence>
<keyword evidence="2" id="KW-0472">Membrane</keyword>
<feature type="compositionally biased region" description="Basic and acidic residues" evidence="1">
    <location>
        <begin position="11"/>
        <end position="23"/>
    </location>
</feature>
<keyword evidence="2" id="KW-1133">Transmembrane helix</keyword>
<evidence type="ECO:0000313" key="3">
    <source>
        <dbReference type="EMBL" id="TQM95195.1"/>
    </source>
</evidence>
<name>A0A543KJD6_9MICO</name>
<sequence length="290" mass="29108">MTPSTTPGPLPEREPEAHEDDPTGIRALLSALPDPGPMPADLVERIEARLAVEQEHRTRSAAGGLAARSDSVIDLAAERSRRRPGRTVAMLGVAAAGLLVATVTIGELAGVGPAGGPMFDSAAQVPTRPAAEDGSDAGSDSAGGADEESGDDLEAMGGGSAEDSDAEGGEITSLTESVLVLPPLGAVSASDLRDRLVDAVTDEQTSSDGAVGGTAGLTVAAARTCWQDAGLSGTWPVARAAQAELEGDRVVVLLGTEQAGTDAGEVVVLPWSCTTGEAPAPLHSVTWPAP</sequence>
<dbReference type="Proteomes" id="UP000315133">
    <property type="component" value="Unassembled WGS sequence"/>
</dbReference>